<evidence type="ECO:0000256" key="1">
    <source>
        <dbReference type="ARBA" id="ARBA00004123"/>
    </source>
</evidence>
<evidence type="ECO:0000256" key="9">
    <source>
        <dbReference type="SAM" id="MobiDB-lite"/>
    </source>
</evidence>
<keyword evidence="6 8" id="KW-0539">Nucleus</keyword>
<dbReference type="Pfam" id="PF08617">
    <property type="entry name" value="CGI-121"/>
    <property type="match status" value="1"/>
</dbReference>
<feature type="compositionally biased region" description="Low complexity" evidence="9">
    <location>
        <begin position="164"/>
        <end position="177"/>
    </location>
</feature>
<protein>
    <recommendedName>
        <fullName evidence="4">EKC/KEOPS complex subunit CGI121</fullName>
    </recommendedName>
    <alternativeName>
        <fullName evidence="3">EKC/KEOPS complex subunit cgi121</fullName>
    </alternativeName>
</protein>
<dbReference type="GO" id="GO:0005634">
    <property type="term" value="C:nucleus"/>
    <property type="evidence" value="ECO:0007669"/>
    <property type="project" value="UniProtKB-SubCell"/>
</dbReference>
<name>A0A6A6HEV1_VIRVR</name>
<dbReference type="GO" id="GO:0002949">
    <property type="term" value="P:tRNA threonylcarbamoyladenosine modification"/>
    <property type="evidence" value="ECO:0007669"/>
    <property type="project" value="TreeGrafter"/>
</dbReference>
<dbReference type="Gene3D" id="3.30.2380.10">
    <property type="entry name" value="CGI121/TPRKB"/>
    <property type="match status" value="1"/>
</dbReference>
<reference evidence="10" key="1">
    <citation type="journal article" date="2020" name="Stud. Mycol.">
        <title>101 Dothideomycetes genomes: a test case for predicting lifestyles and emergence of pathogens.</title>
        <authorList>
            <person name="Haridas S."/>
            <person name="Albert R."/>
            <person name="Binder M."/>
            <person name="Bloem J."/>
            <person name="Labutti K."/>
            <person name="Salamov A."/>
            <person name="Andreopoulos B."/>
            <person name="Baker S."/>
            <person name="Barry K."/>
            <person name="Bills G."/>
            <person name="Bluhm B."/>
            <person name="Cannon C."/>
            <person name="Castanera R."/>
            <person name="Culley D."/>
            <person name="Daum C."/>
            <person name="Ezra D."/>
            <person name="Gonzalez J."/>
            <person name="Henrissat B."/>
            <person name="Kuo A."/>
            <person name="Liang C."/>
            <person name="Lipzen A."/>
            <person name="Lutzoni F."/>
            <person name="Magnuson J."/>
            <person name="Mondo S."/>
            <person name="Nolan M."/>
            <person name="Ohm R."/>
            <person name="Pangilinan J."/>
            <person name="Park H.-J."/>
            <person name="Ramirez L."/>
            <person name="Alfaro M."/>
            <person name="Sun H."/>
            <person name="Tritt A."/>
            <person name="Yoshinaga Y."/>
            <person name="Zwiers L.-H."/>
            <person name="Turgeon B."/>
            <person name="Goodwin S."/>
            <person name="Spatafora J."/>
            <person name="Crous P."/>
            <person name="Grigoriev I."/>
        </authorList>
    </citation>
    <scope>NUCLEOTIDE SEQUENCE</scope>
    <source>
        <strain evidence="10">Tuck. ex Michener</strain>
    </source>
</reference>
<sequence>MAAVQALALGHLPGNPLFVGTFRDVKNVSFLRSQLLTGNPDYEYAFIDAEVILSTTHLLAACFRAINNLNANRLKTRNVHSEIVFALSPNNNIAESFRRFGLVDDTKHIVAIKVGMSTTPDITEESVRRHLMANVEGNAAALADATFAETGNVARIRKLYKIQDQSSAQPKSQKQPKLANGVTGPESKAGEDFNKVNDLESIILGLMALKGS</sequence>
<proteinExistence type="inferred from homology"/>
<evidence type="ECO:0000256" key="6">
    <source>
        <dbReference type="ARBA" id="ARBA00023242"/>
    </source>
</evidence>
<keyword evidence="11" id="KW-1185">Reference proteome</keyword>
<evidence type="ECO:0000256" key="8">
    <source>
        <dbReference type="RuleBase" id="RU004398"/>
    </source>
</evidence>
<dbReference type="GO" id="GO:0000408">
    <property type="term" value="C:EKC/KEOPS complex"/>
    <property type="evidence" value="ECO:0007669"/>
    <property type="project" value="TreeGrafter"/>
</dbReference>
<comment type="subcellular location">
    <subcellularLocation>
        <location evidence="1">Nucleus</location>
    </subcellularLocation>
</comment>
<feature type="region of interest" description="Disordered" evidence="9">
    <location>
        <begin position="164"/>
        <end position="192"/>
    </location>
</feature>
<dbReference type="GO" id="GO:0005829">
    <property type="term" value="C:cytosol"/>
    <property type="evidence" value="ECO:0007669"/>
    <property type="project" value="TreeGrafter"/>
</dbReference>
<evidence type="ECO:0000256" key="3">
    <source>
        <dbReference type="ARBA" id="ARBA00015316"/>
    </source>
</evidence>
<gene>
    <name evidence="10" type="ORF">EV356DRAFT_513063</name>
</gene>
<evidence type="ECO:0000256" key="4">
    <source>
        <dbReference type="ARBA" id="ARBA00016009"/>
    </source>
</evidence>
<dbReference type="PANTHER" id="PTHR15840:SF10">
    <property type="entry name" value="EKC_KEOPS COMPLEX SUBUNIT TPRKB"/>
    <property type="match status" value="1"/>
</dbReference>
<keyword evidence="5" id="KW-0819">tRNA processing</keyword>
<dbReference type="PANTHER" id="PTHR15840">
    <property type="entry name" value="CGI-121 FAMILY MEMBER"/>
    <property type="match status" value="1"/>
</dbReference>
<comment type="similarity">
    <text evidence="2 8">Belongs to the CGI121/TPRKB family.</text>
</comment>
<evidence type="ECO:0000256" key="2">
    <source>
        <dbReference type="ARBA" id="ARBA00005546"/>
    </source>
</evidence>
<accession>A0A6A6HEV1</accession>
<dbReference type="InterPro" id="IPR036504">
    <property type="entry name" value="CGI121/TPRKB_sf"/>
</dbReference>
<dbReference type="SUPFAM" id="SSF143870">
    <property type="entry name" value="PF0523-like"/>
    <property type="match status" value="1"/>
</dbReference>
<comment type="function">
    <text evidence="7">Component of the EKC/KEOPS complex that is required for the formation of a threonylcarbamoyl group on adenosine at position 37 (t(6)A37) in tRNAs that read codons beginning with adenine. The complex is probably involved in the transfer of the threonylcarbamoyl moiety of threonylcarbamoyl-AMP (TC-AMP) to the N6 group of A37. CGI121 acts as an allosteric effector that regulates the t(6)A activity of the complex. The EKC/KEOPS complex also promotes both telomere uncapping and telomere elongation. The complex is required for efficient recruitment of transcriptional coactivators. CGI121 is not required for tRNA modification.</text>
</comment>
<evidence type="ECO:0000256" key="7">
    <source>
        <dbReference type="ARBA" id="ARBA00025043"/>
    </source>
</evidence>
<dbReference type="Proteomes" id="UP000800092">
    <property type="component" value="Unassembled WGS sequence"/>
</dbReference>
<dbReference type="AlphaFoldDB" id="A0A6A6HEV1"/>
<dbReference type="OrthoDB" id="329139at2759"/>
<evidence type="ECO:0000313" key="10">
    <source>
        <dbReference type="EMBL" id="KAF2236472.1"/>
    </source>
</evidence>
<evidence type="ECO:0000313" key="11">
    <source>
        <dbReference type="Proteomes" id="UP000800092"/>
    </source>
</evidence>
<dbReference type="EMBL" id="ML991785">
    <property type="protein sequence ID" value="KAF2236472.1"/>
    <property type="molecule type" value="Genomic_DNA"/>
</dbReference>
<organism evidence="10 11">
    <name type="scientific">Viridothelium virens</name>
    <name type="common">Speckled blister lichen</name>
    <name type="synonym">Trypethelium virens</name>
    <dbReference type="NCBI Taxonomy" id="1048519"/>
    <lineage>
        <taxon>Eukaryota</taxon>
        <taxon>Fungi</taxon>
        <taxon>Dikarya</taxon>
        <taxon>Ascomycota</taxon>
        <taxon>Pezizomycotina</taxon>
        <taxon>Dothideomycetes</taxon>
        <taxon>Dothideomycetes incertae sedis</taxon>
        <taxon>Trypetheliales</taxon>
        <taxon>Trypetheliaceae</taxon>
        <taxon>Viridothelium</taxon>
    </lineage>
</organism>
<evidence type="ECO:0000256" key="5">
    <source>
        <dbReference type="ARBA" id="ARBA00022694"/>
    </source>
</evidence>
<dbReference type="InterPro" id="IPR013926">
    <property type="entry name" value="CGI121/TPRKB"/>
</dbReference>